<evidence type="ECO:0000313" key="2">
    <source>
        <dbReference type="EnsemblFungi" id="CEF75550"/>
    </source>
</evidence>
<dbReference type="EnsemblFungi" id="CEF75550">
    <property type="protein sequence ID" value="CEF75550"/>
    <property type="gene ID" value="FGRRES_20094"/>
</dbReference>
<dbReference type="InParanoid" id="A0A0E0RWC5"/>
<name>A0A0E0RWC5_GIBZE</name>
<reference evidence="2 3" key="2">
    <citation type="journal article" date="2010" name="Nature">
        <title>Comparative genomics reveals mobile pathogenicity chromosomes in Fusarium.</title>
        <authorList>
            <person name="Ma L.J."/>
            <person name="van der Does H.C."/>
            <person name="Borkovich K.A."/>
            <person name="Coleman J.J."/>
            <person name="Daboussi M.J."/>
            <person name="Di Pietro A."/>
            <person name="Dufresne M."/>
            <person name="Freitag M."/>
            <person name="Grabherr M."/>
            <person name="Henrissat B."/>
            <person name="Houterman P.M."/>
            <person name="Kang S."/>
            <person name="Shim W.B."/>
            <person name="Woloshuk C."/>
            <person name="Xie X."/>
            <person name="Xu J.R."/>
            <person name="Antoniw J."/>
            <person name="Baker S.E."/>
            <person name="Bluhm B.H."/>
            <person name="Breakspear A."/>
            <person name="Brown D.W."/>
            <person name="Butchko R.A."/>
            <person name="Chapman S."/>
            <person name="Coulson R."/>
            <person name="Coutinho P.M."/>
            <person name="Danchin E.G."/>
            <person name="Diener A."/>
            <person name="Gale L.R."/>
            <person name="Gardiner D.M."/>
            <person name="Goff S."/>
            <person name="Hammond-Kosack K.E."/>
            <person name="Hilburn K."/>
            <person name="Hua-Van A."/>
            <person name="Jonkers W."/>
            <person name="Kazan K."/>
            <person name="Kodira C.D."/>
            <person name="Koehrsen M."/>
            <person name="Kumar L."/>
            <person name="Lee Y.H."/>
            <person name="Li L."/>
            <person name="Manners J.M."/>
            <person name="Miranda-Saavedra D."/>
            <person name="Mukherjee M."/>
            <person name="Park G."/>
            <person name="Park J."/>
            <person name="Park S.Y."/>
            <person name="Proctor R.H."/>
            <person name="Regev A."/>
            <person name="Ruiz-Roldan M.C."/>
            <person name="Sain D."/>
            <person name="Sakthikumar S."/>
            <person name="Sykes S."/>
            <person name="Schwartz D.C."/>
            <person name="Turgeon B.G."/>
            <person name="Wapinski I."/>
            <person name="Yoder O."/>
            <person name="Young S."/>
            <person name="Zeng Q."/>
            <person name="Zhou S."/>
            <person name="Galagan J."/>
            <person name="Cuomo C.A."/>
            <person name="Kistler H.C."/>
            <person name="Rep M."/>
        </authorList>
    </citation>
    <scope>GENOME REANNOTATION</scope>
    <source>
        <strain evidence="3">ATCC MYA-4620 / CBS 123657 / FGSC 9075 / NRRL 31084 / PH-1</strain>
        <strain evidence="2">PH-1 / ATCC MYA-4620 / FGSC 9075 / NRRL 31084</strain>
    </source>
</reference>
<reference evidence="2 3" key="1">
    <citation type="journal article" date="2007" name="Science">
        <title>The Fusarium graminearum genome reveals a link between localized polymorphism and pathogen specialization.</title>
        <authorList>
            <person name="Cuomo C.A."/>
            <person name="Gueldener U."/>
            <person name="Xu J.-R."/>
            <person name="Trail F."/>
            <person name="Turgeon B.G."/>
            <person name="Di Pietro A."/>
            <person name="Walton J.D."/>
            <person name="Ma L.-J."/>
            <person name="Baker S.E."/>
            <person name="Rep M."/>
            <person name="Adam G."/>
            <person name="Antoniw J."/>
            <person name="Baldwin T."/>
            <person name="Calvo S.E."/>
            <person name="Chang Y.-L."/>
            <person name="DeCaprio D."/>
            <person name="Gale L.R."/>
            <person name="Gnerre S."/>
            <person name="Goswami R.S."/>
            <person name="Hammond-Kosack K."/>
            <person name="Harris L.J."/>
            <person name="Hilburn K."/>
            <person name="Kennell J.C."/>
            <person name="Kroken S."/>
            <person name="Magnuson J.K."/>
            <person name="Mannhaupt G."/>
            <person name="Mauceli E.W."/>
            <person name="Mewes H.-W."/>
            <person name="Mitterbauer R."/>
            <person name="Muehlbauer G."/>
            <person name="Muensterkoetter M."/>
            <person name="Nelson D."/>
            <person name="O'Donnell K."/>
            <person name="Ouellet T."/>
            <person name="Qi W."/>
            <person name="Quesneville H."/>
            <person name="Roncero M.I.G."/>
            <person name="Seong K.-Y."/>
            <person name="Tetko I.V."/>
            <person name="Urban M."/>
            <person name="Waalwijk C."/>
            <person name="Ward T.J."/>
            <person name="Yao J."/>
            <person name="Birren B.W."/>
            <person name="Kistler H.C."/>
        </authorList>
    </citation>
    <scope>NUCLEOTIDE SEQUENCE [LARGE SCALE GENOMIC DNA]</scope>
    <source>
        <strain evidence="3">ATCC MYA-4620 / CBS 123657 / FGSC 9075 / NRRL 31084 / PH-1</strain>
        <strain evidence="2">PH-1 / ATCC MYA-4620 / FGSC 9075 / NRRL 31084</strain>
    </source>
</reference>
<organism evidence="2">
    <name type="scientific">Gibberella zeae (strain ATCC MYA-4620 / CBS 123657 / FGSC 9075 / NRRL 31084 / PH-1)</name>
    <name type="common">Wheat head blight fungus</name>
    <name type="synonym">Fusarium graminearum</name>
    <dbReference type="NCBI Taxonomy" id="229533"/>
    <lineage>
        <taxon>Eukaryota</taxon>
        <taxon>Fungi</taxon>
        <taxon>Dikarya</taxon>
        <taxon>Ascomycota</taxon>
        <taxon>Pezizomycotina</taxon>
        <taxon>Sordariomycetes</taxon>
        <taxon>Hypocreomycetidae</taxon>
        <taxon>Hypocreales</taxon>
        <taxon>Nectriaceae</taxon>
        <taxon>Fusarium</taxon>
    </lineage>
</organism>
<gene>
    <name evidence="1" type="ORF">FGRAMPH1_01T07491</name>
</gene>
<reference evidence="1 3" key="4">
    <citation type="journal article" date="2015" name="BMC Genomics">
        <title>The completed genome sequence of the pathogenic ascomycete fungus Fusarium graminearum.</title>
        <authorList>
            <person name="King R."/>
            <person name="Urban M."/>
            <person name="Hammond-Kosack M.C."/>
            <person name="Hassani-Pak K."/>
            <person name="Hammond-Kosack K.E."/>
        </authorList>
    </citation>
    <scope>NUCLEOTIDE SEQUENCE [LARGE SCALE GENOMIC DNA]</scope>
    <source>
        <strain evidence="3">ATCC MYA-4620 / CBS 123657 / FGSC 9075 / NRRL 31084 / PH-1</strain>
        <strain evidence="1">PH-1</strain>
    </source>
</reference>
<evidence type="ECO:0000313" key="3">
    <source>
        <dbReference type="Proteomes" id="UP000070720"/>
    </source>
</evidence>
<reference key="3">
    <citation type="submission" date="2014-02" db="EMBL/GenBank/DDBJ databases">
        <title>A revised Fusarium graminearum genomic reference sequence using whole shotgun re-sequencing.</title>
        <authorList>
            <person name="King R."/>
            <person name="Urban M."/>
            <person name="Hassani-Pak K."/>
            <person name="Hammond-Kosack K."/>
        </authorList>
    </citation>
    <scope>NUCLEOTIDE SEQUENCE</scope>
    <source>
        <strain>PH-1</strain>
    </source>
</reference>
<keyword evidence="3" id="KW-1185">Reference proteome</keyword>
<dbReference type="EMBL" id="HG970332">
    <property type="protein sequence ID" value="CEF75550.1"/>
    <property type="molecule type" value="Genomic_DNA"/>
</dbReference>
<proteinExistence type="predicted"/>
<dbReference type="Proteomes" id="UP000070720">
    <property type="component" value="Chromosome 1"/>
</dbReference>
<sequence length="91" mass="10307">MTETEIRDPGQTRDYRRRYRPTDLTDCITAAVFKTYQIREGENRITQEGGAPHQTHRFPVGYLAVASVPQCLSPRETALQESKVIEASPAE</sequence>
<accession>A0A0E0RWC5</accession>
<dbReference type="VEuPathDB" id="FungiDB:FGRAMPH1_01G07491"/>
<evidence type="ECO:0000313" key="1">
    <source>
        <dbReference type="EMBL" id="CEF75550.1"/>
    </source>
</evidence>
<protein>
    <submittedName>
        <fullName evidence="1">Chromosome 1, complete genome</fullName>
    </submittedName>
</protein>
<reference evidence="2" key="5">
    <citation type="submission" date="2017-01" db="UniProtKB">
        <authorList>
            <consortium name="EnsemblFungi"/>
        </authorList>
    </citation>
    <scope>IDENTIFICATION</scope>
    <source>
        <strain evidence="2">PH-1 / ATCC MYA-4620 / FGSC 9075 / NRRL 31084</strain>
    </source>
</reference>
<dbReference type="AlphaFoldDB" id="A0A0E0RWC5"/>